<proteinExistence type="predicted"/>
<gene>
    <name evidence="1" type="ORF">MLD38_019382</name>
</gene>
<name>A0ACB9QWS0_9MYRT</name>
<organism evidence="1 2">
    <name type="scientific">Melastoma candidum</name>
    <dbReference type="NCBI Taxonomy" id="119954"/>
    <lineage>
        <taxon>Eukaryota</taxon>
        <taxon>Viridiplantae</taxon>
        <taxon>Streptophyta</taxon>
        <taxon>Embryophyta</taxon>
        <taxon>Tracheophyta</taxon>
        <taxon>Spermatophyta</taxon>
        <taxon>Magnoliopsida</taxon>
        <taxon>eudicotyledons</taxon>
        <taxon>Gunneridae</taxon>
        <taxon>Pentapetalae</taxon>
        <taxon>rosids</taxon>
        <taxon>malvids</taxon>
        <taxon>Myrtales</taxon>
        <taxon>Melastomataceae</taxon>
        <taxon>Melastomatoideae</taxon>
        <taxon>Melastomateae</taxon>
        <taxon>Melastoma</taxon>
    </lineage>
</organism>
<dbReference type="EMBL" id="CM042884">
    <property type="protein sequence ID" value="KAI4371113.1"/>
    <property type="molecule type" value="Genomic_DNA"/>
</dbReference>
<comment type="caution">
    <text evidence="1">The sequence shown here is derived from an EMBL/GenBank/DDBJ whole genome shotgun (WGS) entry which is preliminary data.</text>
</comment>
<accession>A0ACB9QWS0</accession>
<keyword evidence="2" id="KW-1185">Reference proteome</keyword>
<reference evidence="2" key="1">
    <citation type="journal article" date="2023" name="Front. Plant Sci.">
        <title>Chromosomal-level genome assembly of Melastoma candidum provides insights into trichome evolution.</title>
        <authorList>
            <person name="Zhong Y."/>
            <person name="Wu W."/>
            <person name="Sun C."/>
            <person name="Zou P."/>
            <person name="Liu Y."/>
            <person name="Dai S."/>
            <person name="Zhou R."/>
        </authorList>
    </citation>
    <scope>NUCLEOTIDE SEQUENCE [LARGE SCALE GENOMIC DNA]</scope>
</reference>
<dbReference type="Proteomes" id="UP001057402">
    <property type="component" value="Chromosome 5"/>
</dbReference>
<evidence type="ECO:0000313" key="1">
    <source>
        <dbReference type="EMBL" id="KAI4371113.1"/>
    </source>
</evidence>
<sequence>MEIGKGVAGGAESIVSDPVGVVCEICAHSRDEAEMFSVGSGCSHSFCRDCISNHVSTKVSDNVTVIKCPGLECAGVFEIEYCRGVVPEDLAIRWERVRCEAMFLESQKLYCPFKDCSAMLIKDWDYGENDGDCKVRECECPYCHRLFCAACEVPWHAGVTCEEYLALGEDERGREDLLVWELALANKWGRCPRCKYYVERTQGCPHITCRCQFEFCYGCGAAWDDKHGGCARD</sequence>
<evidence type="ECO:0000313" key="2">
    <source>
        <dbReference type="Proteomes" id="UP001057402"/>
    </source>
</evidence>
<protein>
    <submittedName>
        <fullName evidence="1">Uncharacterized protein</fullName>
    </submittedName>
</protein>